<evidence type="ECO:0000256" key="1">
    <source>
        <dbReference type="SAM" id="MobiDB-lite"/>
    </source>
</evidence>
<gene>
    <name evidence="2" type="ORF">MRATA1EN1_LOCUS3810</name>
</gene>
<sequence length="421" mass="45316">MMEEVPLTRSWSWHTQAAPPLSAPLLRIRAAWEGRGLWENEACVEEPSRRQLPAAATDADRVRVRARAHVCAARGPQEARAGGLVSRQRRQARWPTPELDAEFAGERACQRKGKGGWLVSSHCAAGSQLKHKRLPHDNEMKQYVKYVFSLLAEAAESEQGGPHVCSSLRVPQRALQLRGPLGFDSHCGSSQLFGQVWLHLSFGWGTKMHREHAAAPVPLGRAGEDLVLIRAAPSCRVPLGWAGEDLVLVYAAPSCRVPLSSRPPLPHPSRCIFTMLGLAASSGALEAPGSQSPLWGRGSSPSPWRAPDSDRSDCIAVVLAKYARIILKTSAGTTETDPGGEGTRRTQARPGALPHGLGAGGPPASVDVRVPSPISSPEARTDLGPAGGDRGDRHRRGRSRVTPADTTESLQTTPFSRSWLS</sequence>
<feature type="region of interest" description="Disordered" evidence="1">
    <location>
        <begin position="331"/>
        <end position="421"/>
    </location>
</feature>
<feature type="compositionally biased region" description="Polar residues" evidence="1">
    <location>
        <begin position="404"/>
        <end position="421"/>
    </location>
</feature>
<dbReference type="EMBL" id="OX459947">
    <property type="protein sequence ID" value="CAI9154848.1"/>
    <property type="molecule type" value="Genomic_DNA"/>
</dbReference>
<reference evidence="2" key="1">
    <citation type="submission" date="2023-04" db="EMBL/GenBank/DDBJ databases">
        <authorList>
            <consortium name="ELIXIR-Norway"/>
        </authorList>
    </citation>
    <scope>NUCLEOTIDE SEQUENCE [LARGE SCALE GENOMIC DNA]</scope>
</reference>
<proteinExistence type="predicted"/>
<feature type="region of interest" description="Disordered" evidence="1">
    <location>
        <begin position="287"/>
        <end position="310"/>
    </location>
</feature>
<name>A0ABN8Y347_RANTA</name>
<keyword evidence="3" id="KW-1185">Reference proteome</keyword>
<dbReference type="Proteomes" id="UP001176941">
    <property type="component" value="Chromosome 11"/>
</dbReference>
<evidence type="ECO:0000313" key="3">
    <source>
        <dbReference type="Proteomes" id="UP001176941"/>
    </source>
</evidence>
<accession>A0ABN8Y347</accession>
<protein>
    <submittedName>
        <fullName evidence="2">Uncharacterized protein</fullName>
    </submittedName>
</protein>
<evidence type="ECO:0000313" key="2">
    <source>
        <dbReference type="EMBL" id="CAI9154848.1"/>
    </source>
</evidence>
<organism evidence="2 3">
    <name type="scientific">Rangifer tarandus platyrhynchus</name>
    <name type="common">Svalbard reindeer</name>
    <dbReference type="NCBI Taxonomy" id="3082113"/>
    <lineage>
        <taxon>Eukaryota</taxon>
        <taxon>Metazoa</taxon>
        <taxon>Chordata</taxon>
        <taxon>Craniata</taxon>
        <taxon>Vertebrata</taxon>
        <taxon>Euteleostomi</taxon>
        <taxon>Mammalia</taxon>
        <taxon>Eutheria</taxon>
        <taxon>Laurasiatheria</taxon>
        <taxon>Artiodactyla</taxon>
        <taxon>Ruminantia</taxon>
        <taxon>Pecora</taxon>
        <taxon>Cervidae</taxon>
        <taxon>Odocoileinae</taxon>
        <taxon>Rangifer</taxon>
    </lineage>
</organism>